<dbReference type="EMBL" id="SWAU01000384">
    <property type="protein sequence ID" value="TKA94325.1"/>
    <property type="molecule type" value="Genomic_DNA"/>
</dbReference>
<organism evidence="1 2">
    <name type="scientific">Cereibacter changlensis</name>
    <dbReference type="NCBI Taxonomy" id="402884"/>
    <lineage>
        <taxon>Bacteria</taxon>
        <taxon>Pseudomonadati</taxon>
        <taxon>Pseudomonadota</taxon>
        <taxon>Alphaproteobacteria</taxon>
        <taxon>Rhodobacterales</taxon>
        <taxon>Paracoccaceae</taxon>
        <taxon>Cereibacter</taxon>
    </lineage>
</organism>
<dbReference type="AlphaFoldDB" id="A0A4U0YRR7"/>
<comment type="caution">
    <text evidence="1">The sequence shown here is derived from an EMBL/GenBank/DDBJ whole genome shotgun (WGS) entry which is preliminary data.</text>
</comment>
<dbReference type="Proteomes" id="UP000306340">
    <property type="component" value="Unassembled WGS sequence"/>
</dbReference>
<reference evidence="1 2" key="1">
    <citation type="submission" date="2019-04" db="EMBL/GenBank/DDBJ databases">
        <title>Crypto-aerobic microbial life in anoxic (sulfidic) marine sediments.</title>
        <authorList>
            <person name="Bhattacharya S."/>
            <person name="Roy C."/>
            <person name="Mondal N."/>
            <person name="Sarkar J."/>
            <person name="Mandal S."/>
            <person name="Rameez M.J."/>
            <person name="Ghosh W."/>
        </authorList>
    </citation>
    <scope>NUCLEOTIDE SEQUENCE [LARGE SCALE GENOMIC DNA]</scope>
    <source>
        <strain evidence="1 2">SBBC</strain>
    </source>
</reference>
<dbReference type="RefSeq" id="WP_136794526.1">
    <property type="nucleotide sequence ID" value="NZ_SWAU01000384.1"/>
</dbReference>
<gene>
    <name evidence="1" type="ORF">FAZ78_22950</name>
</gene>
<evidence type="ECO:0000313" key="1">
    <source>
        <dbReference type="EMBL" id="TKA94325.1"/>
    </source>
</evidence>
<sequence>MSGMTLTTTRLRAGVWEAVLEGVRGQPALEVTLLEAPVGFTLTELPDRPGALALRVPLPVEALLEGVQTVLVRDAVSGATLGHLSIIAGAALEEDLRAEIDLLRAELDMLKRAFRRHCLETA</sequence>
<accession>A0A4U0YRR7</accession>
<name>A0A4U0YRR7_9RHOB</name>
<evidence type="ECO:0000313" key="2">
    <source>
        <dbReference type="Proteomes" id="UP000306340"/>
    </source>
</evidence>
<proteinExistence type="predicted"/>
<protein>
    <submittedName>
        <fullName evidence="1">Uncharacterized protein</fullName>
    </submittedName>
</protein>